<dbReference type="InterPro" id="IPR001031">
    <property type="entry name" value="Thioesterase"/>
</dbReference>
<evidence type="ECO:0000256" key="1">
    <source>
        <dbReference type="ARBA" id="ARBA00001957"/>
    </source>
</evidence>
<dbReference type="InterPro" id="IPR029058">
    <property type="entry name" value="AB_hydrolase_fold"/>
</dbReference>
<keyword evidence="4" id="KW-0597">Phosphoprotein</keyword>
<dbReference type="Pfam" id="PF00975">
    <property type="entry name" value="Thioesterase"/>
    <property type="match status" value="1"/>
</dbReference>
<dbReference type="Gene3D" id="3.30.300.30">
    <property type="match status" value="1"/>
</dbReference>
<dbReference type="PROSITE" id="PS00012">
    <property type="entry name" value="PHOSPHOPANTETHEINE"/>
    <property type="match status" value="1"/>
</dbReference>
<dbReference type="SMART" id="SM00824">
    <property type="entry name" value="PKS_TE"/>
    <property type="match status" value="1"/>
</dbReference>
<accession>A0A918JIL2</accession>
<dbReference type="SMART" id="SM00823">
    <property type="entry name" value="PKS_PP"/>
    <property type="match status" value="1"/>
</dbReference>
<dbReference type="EMBL" id="BMUE01000028">
    <property type="protein sequence ID" value="GGW81817.1"/>
    <property type="molecule type" value="Genomic_DNA"/>
</dbReference>
<comment type="similarity">
    <text evidence="2">Belongs to the ATP-dependent AMP-binding enzyme family.</text>
</comment>
<dbReference type="FunFam" id="1.10.1200.10:FF:000016">
    <property type="entry name" value="Non-ribosomal peptide synthase"/>
    <property type="match status" value="1"/>
</dbReference>
<dbReference type="SUPFAM" id="SSF56801">
    <property type="entry name" value="Acetyl-CoA synthetase-like"/>
    <property type="match status" value="1"/>
</dbReference>
<reference evidence="6" key="2">
    <citation type="submission" date="2020-09" db="EMBL/GenBank/DDBJ databases">
        <authorList>
            <person name="Sun Q."/>
            <person name="Ohkuma M."/>
        </authorList>
    </citation>
    <scope>NUCLEOTIDE SEQUENCE</scope>
    <source>
        <strain evidence="6">JCM 4490</strain>
    </source>
</reference>
<evidence type="ECO:0000256" key="4">
    <source>
        <dbReference type="ARBA" id="ARBA00022553"/>
    </source>
</evidence>
<dbReference type="Gene3D" id="3.40.50.1820">
    <property type="entry name" value="alpha/beta hydrolase"/>
    <property type="match status" value="1"/>
</dbReference>
<dbReference type="InterPro" id="IPR045851">
    <property type="entry name" value="AMP-bd_C_sf"/>
</dbReference>
<evidence type="ECO:0000313" key="7">
    <source>
        <dbReference type="Proteomes" id="UP000620224"/>
    </source>
</evidence>
<evidence type="ECO:0000256" key="2">
    <source>
        <dbReference type="ARBA" id="ARBA00006432"/>
    </source>
</evidence>
<keyword evidence="3" id="KW-0596">Phosphopantetheine</keyword>
<gene>
    <name evidence="6" type="ORF">GCM10010503_68900</name>
</gene>
<dbReference type="AlphaFoldDB" id="A0A918JIL2"/>
<organism evidence="6 7">
    <name type="scientific">Streptomyces lucensis JCM 4490</name>
    <dbReference type="NCBI Taxonomy" id="1306176"/>
    <lineage>
        <taxon>Bacteria</taxon>
        <taxon>Bacillati</taxon>
        <taxon>Actinomycetota</taxon>
        <taxon>Actinomycetes</taxon>
        <taxon>Kitasatosporales</taxon>
        <taxon>Streptomycetaceae</taxon>
        <taxon>Streptomyces</taxon>
    </lineage>
</organism>
<keyword evidence="7" id="KW-1185">Reference proteome</keyword>
<dbReference type="InterPro" id="IPR025110">
    <property type="entry name" value="AMP-bd_C"/>
</dbReference>
<dbReference type="GO" id="GO:0044550">
    <property type="term" value="P:secondary metabolite biosynthetic process"/>
    <property type="evidence" value="ECO:0007669"/>
    <property type="project" value="TreeGrafter"/>
</dbReference>
<evidence type="ECO:0000259" key="5">
    <source>
        <dbReference type="PROSITE" id="PS50075"/>
    </source>
</evidence>
<dbReference type="GO" id="GO:0017000">
    <property type="term" value="P:antibiotic biosynthetic process"/>
    <property type="evidence" value="ECO:0007669"/>
    <property type="project" value="UniProtKB-ARBA"/>
</dbReference>
<dbReference type="InterPro" id="IPR036736">
    <property type="entry name" value="ACP-like_sf"/>
</dbReference>
<dbReference type="InterPro" id="IPR006162">
    <property type="entry name" value="Ppantetheine_attach_site"/>
</dbReference>
<dbReference type="SUPFAM" id="SSF53474">
    <property type="entry name" value="alpha/beta-Hydrolases"/>
    <property type="match status" value="1"/>
</dbReference>
<dbReference type="InterPro" id="IPR020806">
    <property type="entry name" value="PKS_PP-bd"/>
</dbReference>
<evidence type="ECO:0000313" key="6">
    <source>
        <dbReference type="EMBL" id="GGW81817.1"/>
    </source>
</evidence>
<dbReference type="InterPro" id="IPR009081">
    <property type="entry name" value="PP-bd_ACP"/>
</dbReference>
<feature type="domain" description="Carrier" evidence="5">
    <location>
        <begin position="115"/>
        <end position="190"/>
    </location>
</feature>
<name>A0A918JIL2_9ACTN</name>
<dbReference type="FunFam" id="3.30.300.30:FF:000010">
    <property type="entry name" value="Enterobactin synthetase component F"/>
    <property type="match status" value="1"/>
</dbReference>
<dbReference type="GO" id="GO:0072330">
    <property type="term" value="P:monocarboxylic acid biosynthetic process"/>
    <property type="evidence" value="ECO:0007669"/>
    <property type="project" value="UniProtKB-ARBA"/>
</dbReference>
<dbReference type="Pfam" id="PF13193">
    <property type="entry name" value="AMP-binding_C"/>
    <property type="match status" value="1"/>
</dbReference>
<proteinExistence type="inferred from homology"/>
<dbReference type="InterPro" id="IPR020802">
    <property type="entry name" value="TesA-like"/>
</dbReference>
<dbReference type="Proteomes" id="UP000620224">
    <property type="component" value="Unassembled WGS sequence"/>
</dbReference>
<dbReference type="PANTHER" id="PTHR45527">
    <property type="entry name" value="NONRIBOSOMAL PEPTIDE SYNTHETASE"/>
    <property type="match status" value="1"/>
</dbReference>
<dbReference type="GO" id="GO:0043041">
    <property type="term" value="P:amino acid activation for nonribosomal peptide biosynthetic process"/>
    <property type="evidence" value="ECO:0007669"/>
    <property type="project" value="TreeGrafter"/>
</dbReference>
<comment type="caution">
    <text evidence="6">The sequence shown here is derived from an EMBL/GenBank/DDBJ whole genome shotgun (WGS) entry which is preliminary data.</text>
</comment>
<dbReference type="PROSITE" id="PS50075">
    <property type="entry name" value="CARRIER"/>
    <property type="match status" value="1"/>
</dbReference>
<dbReference type="Pfam" id="PF00550">
    <property type="entry name" value="PP-binding"/>
    <property type="match status" value="1"/>
</dbReference>
<comment type="cofactor">
    <cofactor evidence="1">
        <name>pantetheine 4'-phosphate</name>
        <dbReference type="ChEBI" id="CHEBI:47942"/>
    </cofactor>
</comment>
<dbReference type="GO" id="GO:0005829">
    <property type="term" value="C:cytosol"/>
    <property type="evidence" value="ECO:0007669"/>
    <property type="project" value="TreeGrafter"/>
</dbReference>
<dbReference type="GO" id="GO:0031177">
    <property type="term" value="F:phosphopantetheine binding"/>
    <property type="evidence" value="ECO:0007669"/>
    <property type="project" value="InterPro"/>
</dbReference>
<protein>
    <recommendedName>
        <fullName evidence="5">Carrier domain-containing protein</fullName>
    </recommendedName>
</protein>
<reference evidence="6" key="1">
    <citation type="journal article" date="2014" name="Int. J. Syst. Evol. Microbiol.">
        <title>Complete genome sequence of Corynebacterium casei LMG S-19264T (=DSM 44701T), isolated from a smear-ripened cheese.</title>
        <authorList>
            <consortium name="US DOE Joint Genome Institute (JGI-PGF)"/>
            <person name="Walter F."/>
            <person name="Albersmeier A."/>
            <person name="Kalinowski J."/>
            <person name="Ruckert C."/>
        </authorList>
    </citation>
    <scope>NUCLEOTIDE SEQUENCE</scope>
    <source>
        <strain evidence="6">JCM 4490</strain>
    </source>
</reference>
<sequence>MFVGRADDQVKLRGFRIELGEVEAAVAAHPDVAQAHVIVREDRPGDRRLVAYAVPADGAAPDPAAVRAHLAGTLPEHMVPSAVVTLEAFPLTVNGKLNHKALPVPETTGTAGARPPRTPREEILCGLFAEVLGVRRVGADANFFDLGGDSLLATRLTTRVSAEFGTDLTIRTLFEAPTPARLGARLDEGGEEGGALDVLLPLRPFGTRPPVFCVHPAGGLSWCYSGLIKHIGAEYPVYGLQARGLDRDEPMPSSLWEMADDYVRQIRTVQPSGPYRLVGYSAGGVIAHAMATRLEQLGETVDLLGVLDTYPGQRMPPIDEQGVLADLLRWVGYDRRYLGDGPLTHERVTEVLQRLGSAMASLEQRHIAAITRIYANNSELFNTHVAEKFSGDLVLVVATLDKIDISPKPDTWQPYVGGAIRTTEIDRHHTDLMKPGPLAEIGRILAAELRRIDGAGQDDVAHPTAKEN</sequence>
<dbReference type="SUPFAM" id="SSF47336">
    <property type="entry name" value="ACP-like"/>
    <property type="match status" value="1"/>
</dbReference>
<dbReference type="PANTHER" id="PTHR45527:SF1">
    <property type="entry name" value="FATTY ACID SYNTHASE"/>
    <property type="match status" value="1"/>
</dbReference>
<evidence type="ECO:0000256" key="3">
    <source>
        <dbReference type="ARBA" id="ARBA00022450"/>
    </source>
</evidence>